<dbReference type="Pfam" id="PF04354">
    <property type="entry name" value="ZipA_C"/>
    <property type="match status" value="1"/>
</dbReference>
<keyword evidence="6 8" id="KW-0472">Membrane</keyword>
<dbReference type="SMART" id="SM00771">
    <property type="entry name" value="ZipA_C"/>
    <property type="match status" value="1"/>
</dbReference>
<dbReference type="NCBIfam" id="TIGR02205">
    <property type="entry name" value="septum_zipA"/>
    <property type="match status" value="1"/>
</dbReference>
<dbReference type="SUPFAM" id="SSF64383">
    <property type="entry name" value="Cell-division protein ZipA, C-terminal domain"/>
    <property type="match status" value="1"/>
</dbReference>
<feature type="compositionally biased region" description="Acidic residues" evidence="10">
    <location>
        <begin position="171"/>
        <end position="185"/>
    </location>
</feature>
<accession>Q2SD46</accession>
<evidence type="ECO:0000313" key="12">
    <source>
        <dbReference type="EMBL" id="ABC31428.1"/>
    </source>
</evidence>
<evidence type="ECO:0000256" key="8">
    <source>
        <dbReference type="HAMAP-Rule" id="MF_00509"/>
    </source>
</evidence>
<evidence type="ECO:0000256" key="1">
    <source>
        <dbReference type="ARBA" id="ARBA00022475"/>
    </source>
</evidence>
<dbReference type="HAMAP" id="MF_00509">
    <property type="entry name" value="ZipA"/>
    <property type="match status" value="1"/>
</dbReference>
<evidence type="ECO:0000313" key="13">
    <source>
        <dbReference type="Proteomes" id="UP000000238"/>
    </source>
</evidence>
<evidence type="ECO:0000256" key="6">
    <source>
        <dbReference type="ARBA" id="ARBA00023136"/>
    </source>
</evidence>
<keyword evidence="1 8" id="KW-1003">Cell membrane</keyword>
<evidence type="ECO:0000256" key="4">
    <source>
        <dbReference type="ARBA" id="ARBA00022692"/>
    </source>
</evidence>
<comment type="subunit">
    <text evidence="8">Interacts with FtsZ via their C-terminal domains.</text>
</comment>
<dbReference type="RefSeq" id="WP_011398493.1">
    <property type="nucleotide sequence ID" value="NC_007645.1"/>
</dbReference>
<feature type="compositionally biased region" description="Basic and acidic residues" evidence="10">
    <location>
        <begin position="286"/>
        <end position="299"/>
    </location>
</feature>
<keyword evidence="13" id="KW-1185">Reference proteome</keyword>
<name>Q2SD46_HAHCH</name>
<dbReference type="HOGENOM" id="CLU_030174_0_0_6"/>
<dbReference type="AlphaFoldDB" id="Q2SD46"/>
<feature type="compositionally biased region" description="Acidic residues" evidence="10">
    <location>
        <begin position="222"/>
        <end position="238"/>
    </location>
</feature>
<keyword evidence="4 8" id="KW-0812">Transmembrane</keyword>
<feature type="domain" description="ZipA C-terminal FtsZ-binding" evidence="11">
    <location>
        <begin position="311"/>
        <end position="440"/>
    </location>
</feature>
<keyword evidence="5 8" id="KW-1133">Transmembrane helix</keyword>
<dbReference type="InterPro" id="IPR036765">
    <property type="entry name" value="ZipA_FtsZ-bd_C_sf"/>
</dbReference>
<keyword evidence="2 8" id="KW-0997">Cell inner membrane</keyword>
<evidence type="ECO:0000256" key="3">
    <source>
        <dbReference type="ARBA" id="ARBA00022618"/>
    </source>
</evidence>
<reference evidence="12 13" key="1">
    <citation type="journal article" date="2005" name="Nucleic Acids Res.">
        <title>Genomic blueprint of Hahella chejuensis, a marine microbe producing an algicidal agent.</title>
        <authorList>
            <person name="Jeong H."/>
            <person name="Yim J.H."/>
            <person name="Lee C."/>
            <person name="Choi S.-H."/>
            <person name="Park Y.K."/>
            <person name="Yoon S.H."/>
            <person name="Hur C.-G."/>
            <person name="Kang H.-Y."/>
            <person name="Kim D."/>
            <person name="Lee H.H."/>
            <person name="Park K.H."/>
            <person name="Park S.-H."/>
            <person name="Park H.-S."/>
            <person name="Lee H.K."/>
            <person name="Oh T.K."/>
            <person name="Kim J.F."/>
        </authorList>
    </citation>
    <scope>NUCLEOTIDE SEQUENCE [LARGE SCALE GENOMIC DNA]</scope>
    <source>
        <strain evidence="12 13">KCTC 2396</strain>
    </source>
</reference>
<dbReference type="InterPro" id="IPR011919">
    <property type="entry name" value="Cell_div_ZipA"/>
</dbReference>
<evidence type="ECO:0000256" key="2">
    <source>
        <dbReference type="ARBA" id="ARBA00022519"/>
    </source>
</evidence>
<protein>
    <recommendedName>
        <fullName evidence="8 9">Cell division protein ZipA</fullName>
    </recommendedName>
</protein>
<dbReference type="GO" id="GO:0032153">
    <property type="term" value="C:cell division site"/>
    <property type="evidence" value="ECO:0007669"/>
    <property type="project" value="UniProtKB-UniRule"/>
</dbReference>
<comment type="subcellular location">
    <subcellularLocation>
        <location evidence="8">Cell inner membrane</location>
        <topology evidence="8">Single-pass type I membrane protein</topology>
    </subcellularLocation>
    <text evidence="8">Localizes to the Z ring in an FtsZ-dependent manner.</text>
</comment>
<dbReference type="KEGG" id="hch:HCH_04730"/>
<evidence type="ECO:0000256" key="7">
    <source>
        <dbReference type="ARBA" id="ARBA00023306"/>
    </source>
</evidence>
<dbReference type="Proteomes" id="UP000000238">
    <property type="component" value="Chromosome"/>
</dbReference>
<feature type="compositionally biased region" description="Basic and acidic residues" evidence="10">
    <location>
        <begin position="186"/>
        <end position="195"/>
    </location>
</feature>
<dbReference type="EMBL" id="CP000155">
    <property type="protein sequence ID" value="ABC31428.1"/>
    <property type="molecule type" value="Genomic_DNA"/>
</dbReference>
<dbReference type="GO" id="GO:0043093">
    <property type="term" value="P:FtsZ-dependent cytokinesis"/>
    <property type="evidence" value="ECO:0007669"/>
    <property type="project" value="UniProtKB-UniRule"/>
</dbReference>
<dbReference type="GO" id="GO:0000917">
    <property type="term" value="P:division septum assembly"/>
    <property type="evidence" value="ECO:0007669"/>
    <property type="project" value="TreeGrafter"/>
</dbReference>
<keyword evidence="3 8" id="KW-0132">Cell division</keyword>
<evidence type="ECO:0000259" key="11">
    <source>
        <dbReference type="SMART" id="SM00771"/>
    </source>
</evidence>
<dbReference type="GO" id="GO:0005886">
    <property type="term" value="C:plasma membrane"/>
    <property type="evidence" value="ECO:0007669"/>
    <property type="project" value="UniProtKB-SubCell"/>
</dbReference>
<feature type="region of interest" description="Disordered" evidence="10">
    <location>
        <begin position="130"/>
        <end position="195"/>
    </location>
</feature>
<dbReference type="InterPro" id="IPR007449">
    <property type="entry name" value="ZipA_FtsZ-bd_C"/>
</dbReference>
<gene>
    <name evidence="8 12" type="primary">zipA</name>
    <name evidence="12" type="ordered locus">HCH_04730</name>
</gene>
<dbReference type="PANTHER" id="PTHR38685:SF1">
    <property type="entry name" value="CELL DIVISION PROTEIN ZIPA"/>
    <property type="match status" value="1"/>
</dbReference>
<dbReference type="Gene3D" id="3.30.1400.10">
    <property type="entry name" value="ZipA, C-terminal FtsZ-binding domain"/>
    <property type="match status" value="1"/>
</dbReference>
<organism evidence="12 13">
    <name type="scientific">Hahella chejuensis (strain KCTC 2396)</name>
    <dbReference type="NCBI Taxonomy" id="349521"/>
    <lineage>
        <taxon>Bacteria</taxon>
        <taxon>Pseudomonadati</taxon>
        <taxon>Pseudomonadota</taxon>
        <taxon>Gammaproteobacteria</taxon>
        <taxon>Oceanospirillales</taxon>
        <taxon>Hahellaceae</taxon>
        <taxon>Hahella</taxon>
    </lineage>
</organism>
<feature type="region of interest" description="Disordered" evidence="10">
    <location>
        <begin position="277"/>
        <end position="306"/>
    </location>
</feature>
<evidence type="ECO:0000256" key="10">
    <source>
        <dbReference type="SAM" id="MobiDB-lite"/>
    </source>
</evidence>
<dbReference type="PANTHER" id="PTHR38685">
    <property type="entry name" value="CELL DIVISION PROTEIN ZIPA"/>
    <property type="match status" value="1"/>
</dbReference>
<evidence type="ECO:0000256" key="5">
    <source>
        <dbReference type="ARBA" id="ARBA00022989"/>
    </source>
</evidence>
<proteinExistence type="inferred from homology"/>
<dbReference type="eggNOG" id="COG3115">
    <property type="taxonomic scope" value="Bacteria"/>
</dbReference>
<comment type="function">
    <text evidence="8 9">Essential cell division protein that stabilizes the FtsZ protofilaments by cross-linking them and that serves as a cytoplasmic membrane anchor for the Z ring. Also required for the recruitment to the septal ring of downstream cell division proteins.</text>
</comment>
<sequence length="452" mass="52306">MDISLREWLIMIGLLIILGVVIDGFRRVRRARKDSLEISQGMGGNFENTPIDDDFNPELPSSGFRVIKDGKPAAEQNYTRPIKEVKYKPTFKPCEKLKERERQQDEEHYDQDMAEPPILEVDEALEASMSNQGYGRREPEFVEEGEREERLPEEQENFSPYQRFEQVRDEQYEEEFVEEDAEADDDGRYGDSPYKEFLKRDNFRVQGYQGGYDSLHEHEPEPEVEFEQEEPQDEVEKEEDLHAEPIDRPVSHEESQHEPMLAFKDKFLKKISAIQQQAGLNASSQRSEDAPKTREEKVSRTAPAGKQPKTLQEILVINVLSKDEEGFDGAALRNLVEACGMQLGDMAIFHRYEHDFDEGPVQFSMANAREPGVFGQDMATQRFPGVCFFVRLPGPDNSMRAFDYMVETAQCLVRNLGGELKDENRSVMTAQTIEHCRQRVREFERRMLSSRV</sequence>
<keyword evidence="7 8" id="KW-0131">Cell cycle</keyword>
<evidence type="ECO:0000256" key="9">
    <source>
        <dbReference type="RuleBase" id="RU003612"/>
    </source>
</evidence>
<dbReference type="STRING" id="349521.HCH_04730"/>
<feature type="region of interest" description="Disordered" evidence="10">
    <location>
        <begin position="208"/>
        <end position="242"/>
    </location>
</feature>
<comment type="similarity">
    <text evidence="8 9">Belongs to the ZipA family.</text>
</comment>